<gene>
    <name evidence="2" type="ordered locus">RD1_1172</name>
</gene>
<feature type="transmembrane region" description="Helical" evidence="1">
    <location>
        <begin position="57"/>
        <end position="76"/>
    </location>
</feature>
<evidence type="ECO:0000313" key="2">
    <source>
        <dbReference type="EMBL" id="ABG30823.1"/>
    </source>
</evidence>
<reference evidence="2 3" key="1">
    <citation type="journal article" date="2007" name="J. Bacteriol.">
        <title>The complete genome sequence of Roseobacter denitrificans reveals a mixotrophic rather than photosynthetic metabolism.</title>
        <authorList>
            <person name="Swingley W.D."/>
            <person name="Sadekar S."/>
            <person name="Mastrian S.D."/>
            <person name="Matthies H.J."/>
            <person name="Hao J."/>
            <person name="Ramos H."/>
            <person name="Acharya C.R."/>
            <person name="Conrad A.L."/>
            <person name="Taylor H.L."/>
            <person name="Dejesa L.C."/>
            <person name="Shah M.K."/>
            <person name="O'huallachain M.E."/>
            <person name="Lince M.T."/>
            <person name="Blankenship R.E."/>
            <person name="Beatty J.T."/>
            <person name="Touchman J.W."/>
        </authorList>
    </citation>
    <scope>NUCLEOTIDE SEQUENCE [LARGE SCALE GENOMIC DNA]</scope>
    <source>
        <strain evidence="3">ATCC 33942 / OCh 114</strain>
    </source>
</reference>
<keyword evidence="1" id="KW-1133">Transmembrane helix</keyword>
<dbReference type="HOGENOM" id="CLU_2467075_0_0_5"/>
<keyword evidence="1" id="KW-0472">Membrane</keyword>
<feature type="transmembrane region" description="Helical" evidence="1">
    <location>
        <begin position="7"/>
        <end position="26"/>
    </location>
</feature>
<evidence type="ECO:0000313" key="3">
    <source>
        <dbReference type="Proteomes" id="UP000007029"/>
    </source>
</evidence>
<evidence type="ECO:0000256" key="1">
    <source>
        <dbReference type="SAM" id="Phobius"/>
    </source>
</evidence>
<dbReference type="eggNOG" id="ENOG5031A9W">
    <property type="taxonomic scope" value="Bacteria"/>
</dbReference>
<protein>
    <submittedName>
        <fullName evidence="2">Uncharacterized protein</fullName>
    </submittedName>
</protein>
<sequence>MMRRWITLALIASITLIFFYVSRFWYLNLWPRQGLFGIEGLRPQGGLLARWLRGTDAAPYELLIWAIGFFAVLSIAQKIYDRLPHRDD</sequence>
<dbReference type="EMBL" id="CP000362">
    <property type="protein sequence ID" value="ABG30823.1"/>
    <property type="molecule type" value="Genomic_DNA"/>
</dbReference>
<accession>Q16B20</accession>
<proteinExistence type="predicted"/>
<dbReference type="AlphaFoldDB" id="Q16B20"/>
<keyword evidence="1" id="KW-0812">Transmembrane</keyword>
<dbReference type="STRING" id="375451.RD1_1172"/>
<organism evidence="2 3">
    <name type="scientific">Roseobacter denitrificans (strain ATCC 33942 / OCh 114)</name>
    <name type="common">Erythrobacter sp. (strain OCh 114)</name>
    <name type="synonym">Roseobacter denitrificans</name>
    <dbReference type="NCBI Taxonomy" id="375451"/>
    <lineage>
        <taxon>Bacteria</taxon>
        <taxon>Pseudomonadati</taxon>
        <taxon>Pseudomonadota</taxon>
        <taxon>Alphaproteobacteria</taxon>
        <taxon>Rhodobacterales</taxon>
        <taxon>Roseobacteraceae</taxon>
        <taxon>Roseobacter</taxon>
    </lineage>
</organism>
<keyword evidence="3" id="KW-1185">Reference proteome</keyword>
<name>Q16B20_ROSDO</name>
<dbReference type="RefSeq" id="WP_011567443.1">
    <property type="nucleotide sequence ID" value="NC_008209.1"/>
</dbReference>
<dbReference type="Proteomes" id="UP000007029">
    <property type="component" value="Chromosome"/>
</dbReference>
<dbReference type="KEGG" id="rde:RD1_1172"/>